<protein>
    <submittedName>
        <fullName evidence="1">Uncharacterized protein</fullName>
    </submittedName>
</protein>
<proteinExistence type="predicted"/>
<evidence type="ECO:0000313" key="1">
    <source>
        <dbReference type="EMBL" id="KAJ2978477.1"/>
    </source>
</evidence>
<sequence length="946" mass="105929">MSCDICERAHHPKRLPFLCVVDARNELYEGRIANAKILMEKEAVESRVNRLLCDSDASPGSPAKHRLSRAYLENCASEEYKARETTERIIASADRLREEVAAAKKEIEERRASMARKKSALATANQGISARRNRELDETRKVTKMTRYNWDREYEAMTQYKAALCMEVAKLYRLQRVRRGNPVRFEYKIGGIDITDLQNMNNIEPELLSASLGHITHLLFLASHYLAIRLPAEITPPHNDYPRPTIFSLGSSYQHGEVAFPGSSPIPPDPRDRQFANVPFPRPLFIDKPLTTLAKEDPATYNAFLEAVCLLGYDIVWLCRTQGVPVGDNSNHFDAFASIGRNMYNLLINSSLQRNPQQIADDIGKQIAVSEGNEPTELGKAAPRMGLYSHGSAHTFLGSVTGNDLTRNFKLPNPIKLMDKLKSKLSHENPIPEWEVLEDDAWAPDDADDGVLVGGARPLPKIGERGARFGLESYMSVNTVKSSGSGHNPPSIVSTVTNGKDREKGEKSSSGWMKSWHRQSCDAICIQLKPLCASMFYNVQPSATEDGITNQNASQNHTENQRKPQKTTQKTTQKNKCHHQKFKHPEPPVAVVAYRAVFMPGRESAVVMVASIVGSVMFLAYCVSPRATACHRFLLRVLINPRFAGDSRHARKRGRPMKSRTDSYPDPTNHSTTSIPPPPMPQSIPPQTPQSQNAPLPGQPGGYTPAQASPPPKTTPTKTTLKALPTVRDHTTDQLNEAGDEYIPRETDEAGEKKVTANGHLLGNRDYRCRTFLVPNRGEKLFMLATECARVLGYRDSYLLFNKNRSLFKIIANQVEKDDLVQQEILPFSYRSRQIAIVTARSMFRQFGSRVIVNGRRVRDDYWEGKARKQGFTEADLAGEKRPGAAKAREAAAEANNMAPLRRTPGRDHVHQHPSLRQCSAASRATRYDRTARNLDKNAHDNRYQI</sequence>
<gene>
    <name evidence="1" type="ORF">NUW58_g7482</name>
</gene>
<comment type="caution">
    <text evidence="1">The sequence shown here is derived from an EMBL/GenBank/DDBJ whole genome shotgun (WGS) entry which is preliminary data.</text>
</comment>
<organism evidence="1 2">
    <name type="scientific">Xylaria curta</name>
    <dbReference type="NCBI Taxonomy" id="42375"/>
    <lineage>
        <taxon>Eukaryota</taxon>
        <taxon>Fungi</taxon>
        <taxon>Dikarya</taxon>
        <taxon>Ascomycota</taxon>
        <taxon>Pezizomycotina</taxon>
        <taxon>Sordariomycetes</taxon>
        <taxon>Xylariomycetidae</taxon>
        <taxon>Xylariales</taxon>
        <taxon>Xylariaceae</taxon>
        <taxon>Xylaria</taxon>
    </lineage>
</organism>
<dbReference type="Proteomes" id="UP001143856">
    <property type="component" value="Unassembled WGS sequence"/>
</dbReference>
<keyword evidence="2" id="KW-1185">Reference proteome</keyword>
<name>A0ACC1NGQ0_9PEZI</name>
<dbReference type="EMBL" id="JAPDGR010001953">
    <property type="protein sequence ID" value="KAJ2978477.1"/>
    <property type="molecule type" value="Genomic_DNA"/>
</dbReference>
<accession>A0ACC1NGQ0</accession>
<reference evidence="1" key="1">
    <citation type="submission" date="2022-10" db="EMBL/GenBank/DDBJ databases">
        <title>Genome Sequence of Xylaria curta.</title>
        <authorList>
            <person name="Buettner E."/>
        </authorList>
    </citation>
    <scope>NUCLEOTIDE SEQUENCE</scope>
    <source>
        <strain evidence="1">Babe10</strain>
    </source>
</reference>
<evidence type="ECO:0000313" key="2">
    <source>
        <dbReference type="Proteomes" id="UP001143856"/>
    </source>
</evidence>